<accession>A0A2W4YVI6</accession>
<dbReference type="PANTHER" id="PTHR40266:SF2">
    <property type="entry name" value="TOXIN HIGB-1"/>
    <property type="match status" value="1"/>
</dbReference>
<dbReference type="Pfam" id="PF05015">
    <property type="entry name" value="HigB-like_toxin"/>
    <property type="match status" value="1"/>
</dbReference>
<name>A0A2W4YVI6_9SPHN</name>
<evidence type="ECO:0000313" key="2">
    <source>
        <dbReference type="Proteomes" id="UP000249555"/>
    </source>
</evidence>
<proteinExistence type="predicted"/>
<dbReference type="InterPro" id="IPR007711">
    <property type="entry name" value="HigB-1"/>
</dbReference>
<dbReference type="Proteomes" id="UP000249555">
    <property type="component" value="Unassembled WGS sequence"/>
</dbReference>
<dbReference type="EMBL" id="QFMX01000008">
    <property type="protein sequence ID" value="PZO73506.1"/>
    <property type="molecule type" value="Genomic_DNA"/>
</dbReference>
<dbReference type="PANTHER" id="PTHR40266">
    <property type="entry name" value="TOXIN HIGB-1"/>
    <property type="match status" value="1"/>
</dbReference>
<comment type="caution">
    <text evidence="1">The sequence shown here is derived from an EMBL/GenBank/DDBJ whole genome shotgun (WGS) entry which is preliminary data.</text>
</comment>
<dbReference type="InterPro" id="IPR035093">
    <property type="entry name" value="RelE/ParE_toxin_dom_sf"/>
</dbReference>
<evidence type="ECO:0000313" key="1">
    <source>
        <dbReference type="EMBL" id="PZO73506.1"/>
    </source>
</evidence>
<protein>
    <submittedName>
        <fullName evidence="1">Plasmid maintenance system killer</fullName>
    </submittedName>
</protein>
<dbReference type="AlphaFoldDB" id="A0A2W4YVI6"/>
<sequence>MIRTISDIETERIHLGRQSRKLPADIQQMARRKLRQLENAGQLNDLRVPSGNRLEQLKGFTPLRYSIRVNDQWRITFGWSNGGADDVRIEDYHRG</sequence>
<dbReference type="SUPFAM" id="SSF143011">
    <property type="entry name" value="RelE-like"/>
    <property type="match status" value="1"/>
</dbReference>
<dbReference type="Gene3D" id="3.30.2310.20">
    <property type="entry name" value="RelE-like"/>
    <property type="match status" value="1"/>
</dbReference>
<gene>
    <name evidence="1" type="ORF">DI640_10245</name>
</gene>
<reference evidence="1 2" key="1">
    <citation type="submission" date="2017-08" db="EMBL/GenBank/DDBJ databases">
        <title>Infants hospitalized years apart are colonized by the same room-sourced microbial strains.</title>
        <authorList>
            <person name="Brooks B."/>
            <person name="Olm M.R."/>
            <person name="Firek B.A."/>
            <person name="Baker R."/>
            <person name="Thomas B.C."/>
            <person name="Morowitz M.J."/>
            <person name="Banfield J.F."/>
        </authorList>
    </citation>
    <scope>NUCLEOTIDE SEQUENCE [LARGE SCALE GENOMIC DNA]</scope>
    <source>
        <strain evidence="1">S2_018_000_R3_119</strain>
    </source>
</reference>
<organism evidence="1 2">
    <name type="scientific">Sphingomonas taxi</name>
    <dbReference type="NCBI Taxonomy" id="1549858"/>
    <lineage>
        <taxon>Bacteria</taxon>
        <taxon>Pseudomonadati</taxon>
        <taxon>Pseudomonadota</taxon>
        <taxon>Alphaproteobacteria</taxon>
        <taxon>Sphingomonadales</taxon>
        <taxon>Sphingomonadaceae</taxon>
        <taxon>Sphingomonas</taxon>
    </lineage>
</organism>